<dbReference type="EMBL" id="BK015922">
    <property type="protein sequence ID" value="DAF85303.1"/>
    <property type="molecule type" value="Genomic_DNA"/>
</dbReference>
<reference evidence="1" key="1">
    <citation type="journal article" date="2021" name="Proc. Natl. Acad. Sci. U.S.A.">
        <title>A Catalog of Tens of Thousands of Viruses from Human Metagenomes Reveals Hidden Associations with Chronic Diseases.</title>
        <authorList>
            <person name="Tisza M.J."/>
            <person name="Buck C.B."/>
        </authorList>
    </citation>
    <scope>NUCLEOTIDE SEQUENCE</scope>
    <source>
        <strain evidence="1">Ct8aS59</strain>
    </source>
</reference>
<sequence>MRSTEYTSGKNGKRNITIELTNDELQMICNSFFYAAEDLESFPYKEDYQFCELRADLYGILCFVNSGVIPRNDGALEGLQAKVIELWKKEHEKK</sequence>
<proteinExistence type="predicted"/>
<organism evidence="1">
    <name type="scientific">Siphoviridae sp. ct8aS59</name>
    <dbReference type="NCBI Taxonomy" id="2825365"/>
    <lineage>
        <taxon>Viruses</taxon>
        <taxon>Duplodnaviria</taxon>
        <taxon>Heunggongvirae</taxon>
        <taxon>Uroviricota</taxon>
        <taxon>Caudoviricetes</taxon>
    </lineage>
</organism>
<accession>A0A8S5TT16</accession>
<protein>
    <submittedName>
        <fullName evidence="1">Uncharacterized protein</fullName>
    </submittedName>
</protein>
<evidence type="ECO:0000313" key="1">
    <source>
        <dbReference type="EMBL" id="DAF85303.1"/>
    </source>
</evidence>
<name>A0A8S5TT16_9CAUD</name>